<evidence type="ECO:0000256" key="1">
    <source>
        <dbReference type="SAM" id="MobiDB-lite"/>
    </source>
</evidence>
<reference evidence="2" key="1">
    <citation type="submission" date="2020-02" db="EMBL/GenBank/DDBJ databases">
        <authorList>
            <person name="Scholz U."/>
            <person name="Mascher M."/>
            <person name="Fiebig A."/>
        </authorList>
    </citation>
    <scope>NUCLEOTIDE SEQUENCE</scope>
</reference>
<comment type="caution">
    <text evidence="2">The sequence shown here is derived from an EMBL/GenBank/DDBJ whole genome shotgun (WGS) entry which is preliminary data.</text>
</comment>
<proteinExistence type="predicted"/>
<accession>A0A811G7F9</accession>
<gene>
    <name evidence="2" type="ORF">SI8410_UN021830</name>
</gene>
<organism evidence="2 3">
    <name type="scientific">Spirodela intermedia</name>
    <name type="common">Intermediate duckweed</name>
    <dbReference type="NCBI Taxonomy" id="51605"/>
    <lineage>
        <taxon>Eukaryota</taxon>
        <taxon>Viridiplantae</taxon>
        <taxon>Streptophyta</taxon>
        <taxon>Embryophyta</taxon>
        <taxon>Tracheophyta</taxon>
        <taxon>Spermatophyta</taxon>
        <taxon>Magnoliopsida</taxon>
        <taxon>Liliopsida</taxon>
        <taxon>Araceae</taxon>
        <taxon>Lemnoideae</taxon>
        <taxon>Spirodela</taxon>
    </lineage>
</organism>
<sequence length="39" mass="4238">MSASSLPPGGHKDRSWPIRRSGWPGPSAGPPRWRGSPRD</sequence>
<dbReference type="AlphaFoldDB" id="A0A811G7F9"/>
<name>A0A811G7F9_SPIIN</name>
<feature type="region of interest" description="Disordered" evidence="1">
    <location>
        <begin position="1"/>
        <end position="39"/>
    </location>
</feature>
<evidence type="ECO:0000313" key="3">
    <source>
        <dbReference type="Proteomes" id="UP000663760"/>
    </source>
</evidence>
<protein>
    <submittedName>
        <fullName evidence="2">Uncharacterized protein</fullName>
    </submittedName>
</protein>
<dbReference type="Proteomes" id="UP000663760">
    <property type="component" value="Unassembled WGS sequence"/>
</dbReference>
<dbReference type="EMBL" id="CACVBZ020000021">
    <property type="protein sequence ID" value="CAB1184567.1"/>
    <property type="molecule type" value="Genomic_DNA"/>
</dbReference>
<keyword evidence="3" id="KW-1185">Reference proteome</keyword>
<evidence type="ECO:0000313" key="2">
    <source>
        <dbReference type="EMBL" id="CAB1184567.1"/>
    </source>
</evidence>